<keyword evidence="1" id="KW-0862">Zinc</keyword>
<dbReference type="EMBL" id="JAFCIX010000041">
    <property type="protein sequence ID" value="KAH6600281.1"/>
    <property type="molecule type" value="Genomic_DNA"/>
</dbReference>
<dbReference type="SUPFAM" id="SSF57667">
    <property type="entry name" value="beta-beta-alpha zinc fingers"/>
    <property type="match status" value="1"/>
</dbReference>
<evidence type="ECO:0000313" key="5">
    <source>
        <dbReference type="Proteomes" id="UP001648503"/>
    </source>
</evidence>
<evidence type="ECO:0000256" key="1">
    <source>
        <dbReference type="PROSITE-ProRule" id="PRU00042"/>
    </source>
</evidence>
<keyword evidence="5" id="KW-1185">Reference proteome</keyword>
<dbReference type="PROSITE" id="PS00028">
    <property type="entry name" value="ZINC_FINGER_C2H2_1"/>
    <property type="match status" value="1"/>
</dbReference>
<evidence type="ECO:0000313" key="4">
    <source>
        <dbReference type="EMBL" id="KAH6600281.1"/>
    </source>
</evidence>
<gene>
    <name evidence="4" type="ORF">BASA50_002404</name>
</gene>
<reference evidence="4 5" key="1">
    <citation type="submission" date="2021-02" db="EMBL/GenBank/DDBJ databases">
        <title>Variation within the Batrachochytrium salamandrivorans European outbreak.</title>
        <authorList>
            <person name="Kelly M."/>
            <person name="Pasmans F."/>
            <person name="Shea T.P."/>
            <person name="Munoz J.F."/>
            <person name="Carranza S."/>
            <person name="Cuomo C.A."/>
            <person name="Martel A."/>
        </authorList>
    </citation>
    <scope>NUCLEOTIDE SEQUENCE [LARGE SCALE GENOMIC DNA]</scope>
    <source>
        <strain evidence="4 5">AMFP18/2</strain>
    </source>
</reference>
<feature type="domain" description="C2H2-type" evidence="3">
    <location>
        <begin position="745"/>
        <end position="774"/>
    </location>
</feature>
<keyword evidence="1" id="KW-0479">Metal-binding</keyword>
<name>A0ABQ8FMP6_9FUNG</name>
<evidence type="ECO:0000259" key="3">
    <source>
        <dbReference type="PROSITE" id="PS50157"/>
    </source>
</evidence>
<feature type="region of interest" description="Disordered" evidence="2">
    <location>
        <begin position="116"/>
        <end position="228"/>
    </location>
</feature>
<feature type="compositionally biased region" description="Polar residues" evidence="2">
    <location>
        <begin position="438"/>
        <end position="452"/>
    </location>
</feature>
<dbReference type="PROSITE" id="PS50157">
    <property type="entry name" value="ZINC_FINGER_C2H2_2"/>
    <property type="match status" value="1"/>
</dbReference>
<protein>
    <recommendedName>
        <fullName evidence="3">C2H2-type domain-containing protein</fullName>
    </recommendedName>
</protein>
<dbReference type="InterPro" id="IPR036236">
    <property type="entry name" value="Znf_C2H2_sf"/>
</dbReference>
<feature type="compositionally biased region" description="Polar residues" evidence="2">
    <location>
        <begin position="127"/>
        <end position="139"/>
    </location>
</feature>
<sequence length="946" mass="103896">MADNASEVCPEQYEHCHQGRHFYQNPYQYSQQQHKAQLESNMNMHIQTLHQQQQSKADSHTLQQHLHQMQVPTPTVLPAASNSLSYLYEQPPLAHPRACSYPEALQQQQLLLFNPSQCQPPLQQPQNAGSRQFIQSKQPGQQLKSLNQSNQQQQQGKHLQLSLHKSRPPNQAHLADTYADTPPITTNANRMEPVPPTANLLNSYIGHTVSPSNTQQTQQVQRQQQERRQPQIYNYTSSAAQPSHLLLQGNTGGLISPVHSPSPPSIIPAMLPSSFTTPTTLAAHTDPSSYPTTSTQEHSHISRSLLHSILNGCHSVLLDPPVSGLATSAAFPAIHSSSMESVDNTTPTFPPAWARCTTTSSTMHHNAGVEHAILTLPMLSMNQRINSIDKGDVAYDISSSVSTHPGVYSRSITSPMPLVYSKSGSSDSIYDYDGVGSNSAAKSSGSTARQRYSSASSSSYPFRHFPHRNMHTQQILLQRYPNTTPLQCALGDVSNSNDTLVASNAHRGSMMNNTLGLSGQDDSKTNHDKNDHSNRDDRVTIDRTVKPMRSLDIHASALPYLTPLPSPSAAELSLTAPLVTSPHISNHYHKNTNASAHPFGAAGAIDSSRSKLPNDASYMFPLASKGGMSHCHIDGGNIHRAPLSTPSGTFIPSDRLESSPWRMRDPPSGCSLSPIPVVLHSSPSISQSILAPLAFKPTHFSPHSLGVEPAATKSTNADINSGACVGTKVDHGSSFPPRSDTRRRYYCGFDGCSRWFTRKYNVDAHQRTHTGERPERTLRTGGDSASLQKYVTRQLLDTSGFFKDPSFDQSRAHGTRYLMLARMDALWTARKAIRIGILVDTHPFSVDHCILCDQQLLSTSIAHLVVECEQVTGHRIQSGLVPAIQKSRLRLLGRALDPGVENVYTWLRGGVLNERSRSRPALVWMGTMEHESMETRHDNREDGSTG</sequence>
<keyword evidence="1" id="KW-0863">Zinc-finger</keyword>
<proteinExistence type="predicted"/>
<accession>A0ABQ8FMP6</accession>
<dbReference type="Proteomes" id="UP001648503">
    <property type="component" value="Unassembled WGS sequence"/>
</dbReference>
<organism evidence="4 5">
    <name type="scientific">Batrachochytrium salamandrivorans</name>
    <dbReference type="NCBI Taxonomy" id="1357716"/>
    <lineage>
        <taxon>Eukaryota</taxon>
        <taxon>Fungi</taxon>
        <taxon>Fungi incertae sedis</taxon>
        <taxon>Chytridiomycota</taxon>
        <taxon>Chytridiomycota incertae sedis</taxon>
        <taxon>Chytridiomycetes</taxon>
        <taxon>Rhizophydiales</taxon>
        <taxon>Rhizophydiales incertae sedis</taxon>
        <taxon>Batrachochytrium</taxon>
    </lineage>
</organism>
<feature type="compositionally biased region" description="Low complexity" evidence="2">
    <location>
        <begin position="116"/>
        <end position="126"/>
    </location>
</feature>
<dbReference type="Gene3D" id="3.30.160.60">
    <property type="entry name" value="Classic Zinc Finger"/>
    <property type="match status" value="1"/>
</dbReference>
<comment type="caution">
    <text evidence="4">The sequence shown here is derived from an EMBL/GenBank/DDBJ whole genome shotgun (WGS) entry which is preliminary data.</text>
</comment>
<feature type="region of interest" description="Disordered" evidence="2">
    <location>
        <begin position="437"/>
        <end position="464"/>
    </location>
</feature>
<feature type="compositionally biased region" description="Low complexity" evidence="2">
    <location>
        <begin position="140"/>
        <end position="163"/>
    </location>
</feature>
<evidence type="ECO:0000256" key="2">
    <source>
        <dbReference type="SAM" id="MobiDB-lite"/>
    </source>
</evidence>
<feature type="compositionally biased region" description="Basic and acidic residues" evidence="2">
    <location>
        <begin position="521"/>
        <end position="538"/>
    </location>
</feature>
<feature type="region of interest" description="Disordered" evidence="2">
    <location>
        <begin position="510"/>
        <end position="538"/>
    </location>
</feature>
<dbReference type="InterPro" id="IPR013087">
    <property type="entry name" value="Znf_C2H2_type"/>
</dbReference>